<evidence type="ECO:0000313" key="1">
    <source>
        <dbReference type="EMBL" id="KAH0234469.1"/>
    </source>
</evidence>
<evidence type="ECO:0008006" key="3">
    <source>
        <dbReference type="Google" id="ProtNLM"/>
    </source>
</evidence>
<comment type="caution">
    <text evidence="1">The sequence shown here is derived from an EMBL/GenBank/DDBJ whole genome shotgun (WGS) entry which is preliminary data.</text>
</comment>
<sequence length="423" mass="48271">MEKLPFELKQRVCSFLQADPKLLKPIRLVSKQFADAAAPYLLPHIFLVKHRDSCAEVREIADHAIFSKHITTLIVDPSNLKNHKSFQKRVAVKKVTKALRKSQEHYWKAQRQIAAYQSTEEFRRCLDTIAYAFKVCPNLVNIVIAPPQPGQNHVILKLLSMFKSIHPHPDAWVDAELHDPFEFGLAEVLSAADHKNAGLNSLTIINLPFKCADYTEVDSFKSFKHLKHVRIGYNRLPNNPEAMFGFNLEEAIGKANVLETIWIEMPPHARDVFNGDATLHALNSKFLRDVILGNIAVTENALVNFLLRHTQSLQQFDICGLTLSAGSWTSTFKRISCQMTSLKRVQIVEIFEMEAGQKVSPYTFKWWSEAPEFILNGGVLPDPLPSDKDEDEDDKDYEFSVRQLDLPEEGLWKDYDNNMNFGI</sequence>
<organism evidence="1 2">
    <name type="scientific">Aureobasidium melanogenum</name>
    <name type="common">Aureobasidium pullulans var. melanogenum</name>
    <dbReference type="NCBI Taxonomy" id="46634"/>
    <lineage>
        <taxon>Eukaryota</taxon>
        <taxon>Fungi</taxon>
        <taxon>Dikarya</taxon>
        <taxon>Ascomycota</taxon>
        <taxon>Pezizomycotina</taxon>
        <taxon>Dothideomycetes</taxon>
        <taxon>Dothideomycetidae</taxon>
        <taxon>Dothideales</taxon>
        <taxon>Saccotheciaceae</taxon>
        <taxon>Aureobasidium</taxon>
    </lineage>
</organism>
<dbReference type="AlphaFoldDB" id="A0A9P8GP12"/>
<dbReference type="OrthoDB" id="3892448at2759"/>
<dbReference type="Proteomes" id="UP000767238">
    <property type="component" value="Unassembled WGS sequence"/>
</dbReference>
<reference evidence="1" key="1">
    <citation type="journal article" date="2021" name="J Fungi (Basel)">
        <title>Virulence traits and population genomics of the black yeast Aureobasidium melanogenum.</title>
        <authorList>
            <person name="Cernosa A."/>
            <person name="Sun X."/>
            <person name="Gostincar C."/>
            <person name="Fang C."/>
            <person name="Gunde-Cimerman N."/>
            <person name="Song Z."/>
        </authorList>
    </citation>
    <scope>NUCLEOTIDE SEQUENCE</scope>
    <source>
        <strain evidence="1">EXF-8016</strain>
    </source>
</reference>
<evidence type="ECO:0000313" key="2">
    <source>
        <dbReference type="Proteomes" id="UP000767238"/>
    </source>
</evidence>
<name>A0A9P8GP12_AURME</name>
<reference evidence="1" key="2">
    <citation type="submission" date="2021-08" db="EMBL/GenBank/DDBJ databases">
        <authorList>
            <person name="Gostincar C."/>
            <person name="Sun X."/>
            <person name="Song Z."/>
            <person name="Gunde-Cimerman N."/>
        </authorList>
    </citation>
    <scope>NUCLEOTIDE SEQUENCE</scope>
    <source>
        <strain evidence="1">EXF-8016</strain>
    </source>
</reference>
<gene>
    <name evidence="1" type="ORF">KCV03_g700</name>
</gene>
<accession>A0A9P8GP12</accession>
<protein>
    <recommendedName>
        <fullName evidence="3">F-box domain-containing protein</fullName>
    </recommendedName>
</protein>
<feature type="non-terminal residue" evidence="1">
    <location>
        <position position="423"/>
    </location>
</feature>
<proteinExistence type="predicted"/>
<dbReference type="EMBL" id="JAHFYH010000003">
    <property type="protein sequence ID" value="KAH0234469.1"/>
    <property type="molecule type" value="Genomic_DNA"/>
</dbReference>